<dbReference type="STRING" id="104452.A0A0L7KTW1"/>
<keyword evidence="2 5" id="KW-0812">Transmembrane</keyword>
<dbReference type="EMBL" id="JTDY01005909">
    <property type="protein sequence ID" value="KOB66489.1"/>
    <property type="molecule type" value="Genomic_DNA"/>
</dbReference>
<evidence type="ECO:0000313" key="8">
    <source>
        <dbReference type="Proteomes" id="UP000037510"/>
    </source>
</evidence>
<reference evidence="7 8" key="1">
    <citation type="journal article" date="2015" name="Genome Biol. Evol.">
        <title>The genome of winter moth (Operophtera brumata) provides a genomic perspective on sexual dimorphism and phenology.</title>
        <authorList>
            <person name="Derks M.F."/>
            <person name="Smit S."/>
            <person name="Salis L."/>
            <person name="Schijlen E."/>
            <person name="Bossers A."/>
            <person name="Mateman C."/>
            <person name="Pijl A.S."/>
            <person name="de Ridder D."/>
            <person name="Groenen M.A."/>
            <person name="Visser M.E."/>
            <person name="Megens H.J."/>
        </authorList>
    </citation>
    <scope>NUCLEOTIDE SEQUENCE [LARGE SCALE GENOMIC DNA]</scope>
    <source>
        <strain evidence="7">WM2013NL</strain>
        <tissue evidence="7">Head and thorax</tissue>
    </source>
</reference>
<evidence type="ECO:0000256" key="4">
    <source>
        <dbReference type="ARBA" id="ARBA00023136"/>
    </source>
</evidence>
<dbReference type="InterPro" id="IPR005829">
    <property type="entry name" value="Sugar_transporter_CS"/>
</dbReference>
<dbReference type="SUPFAM" id="SSF103473">
    <property type="entry name" value="MFS general substrate transporter"/>
    <property type="match status" value="1"/>
</dbReference>
<keyword evidence="4 5" id="KW-0472">Membrane</keyword>
<sequence length="564" mass="62737">GAATFEEMPFVLFGSFALLSGEDKPKPEIKVDLDTILINEVGQFGRFQLRTLALTAIGVIFAAFHAEYVFTTARINTRCLIPECEDASETLFSPPWIASAVPTAGGSLDECRRFGNASSAATTTDDCPASLFDPSIILSCEQYVYENTQTVFDLACDEWRRSLIGFVRTFGTFAALPLTGYVSDRWGRRTALAINSFNTAWLGITRYWVGTYAGFMASEVIEAVFGSGVFSCTYILVLELVGPKYRVVAGGVLSSCFAIGQVIMGLIAWAVPDWRPLTLALYIPQLITIGYFWVISESVRWYMSKGRYEESEALLKEVARVNRKQLSEKSLQLLRVTTENEKKRKALEEVEKANEPWLIVLVFKHKLILLRCIILPIWWITMTLVYYGLSINAVNMSGNPYVNYIAVSAVEIPGFWISVLLLSRVGRKPVLMGGFWICAACQIAYIFLPDGKGSDLMLFVLFWALCFIGVTVCYSVLGIYGVSLTVYLIGKCSISAVTTAIYVYTAELYPTKYRHNLFAFSSMVGRIGSITAPLTPAITLGTKLPDTMEEAENIGRTKEFSHRR</sequence>
<keyword evidence="8" id="KW-1185">Reference proteome</keyword>
<evidence type="ECO:0000313" key="7">
    <source>
        <dbReference type="EMBL" id="KOB66489.1"/>
    </source>
</evidence>
<evidence type="ECO:0000256" key="2">
    <source>
        <dbReference type="ARBA" id="ARBA00022692"/>
    </source>
</evidence>
<accession>A0A0L7KTW1</accession>
<comment type="subcellular location">
    <subcellularLocation>
        <location evidence="1">Membrane</location>
        <topology evidence="1">Multi-pass membrane protein</topology>
    </subcellularLocation>
</comment>
<dbReference type="Proteomes" id="UP000037510">
    <property type="component" value="Unassembled WGS sequence"/>
</dbReference>
<dbReference type="InterPro" id="IPR036259">
    <property type="entry name" value="MFS_trans_sf"/>
</dbReference>
<organism evidence="7 8">
    <name type="scientific">Operophtera brumata</name>
    <name type="common">Winter moth</name>
    <name type="synonym">Phalaena brumata</name>
    <dbReference type="NCBI Taxonomy" id="104452"/>
    <lineage>
        <taxon>Eukaryota</taxon>
        <taxon>Metazoa</taxon>
        <taxon>Ecdysozoa</taxon>
        <taxon>Arthropoda</taxon>
        <taxon>Hexapoda</taxon>
        <taxon>Insecta</taxon>
        <taxon>Pterygota</taxon>
        <taxon>Neoptera</taxon>
        <taxon>Endopterygota</taxon>
        <taxon>Lepidoptera</taxon>
        <taxon>Glossata</taxon>
        <taxon>Ditrysia</taxon>
        <taxon>Geometroidea</taxon>
        <taxon>Geometridae</taxon>
        <taxon>Larentiinae</taxon>
        <taxon>Operophtera</taxon>
    </lineage>
</organism>
<dbReference type="Pfam" id="PF07690">
    <property type="entry name" value="MFS_1"/>
    <property type="match status" value="1"/>
</dbReference>
<evidence type="ECO:0000256" key="1">
    <source>
        <dbReference type="ARBA" id="ARBA00004141"/>
    </source>
</evidence>
<dbReference type="InterPro" id="IPR020846">
    <property type="entry name" value="MFS_dom"/>
</dbReference>
<keyword evidence="3 5" id="KW-1133">Transmembrane helix</keyword>
<dbReference type="PROSITE" id="PS00216">
    <property type="entry name" value="SUGAR_TRANSPORT_1"/>
    <property type="match status" value="1"/>
</dbReference>
<dbReference type="GO" id="GO:0016020">
    <property type="term" value="C:membrane"/>
    <property type="evidence" value="ECO:0007669"/>
    <property type="project" value="UniProtKB-SubCell"/>
</dbReference>
<dbReference type="InterPro" id="IPR011701">
    <property type="entry name" value="MFS"/>
</dbReference>
<dbReference type="GO" id="GO:0022857">
    <property type="term" value="F:transmembrane transporter activity"/>
    <property type="evidence" value="ECO:0007669"/>
    <property type="project" value="InterPro"/>
</dbReference>
<comment type="caution">
    <text evidence="7">The sequence shown here is derived from an EMBL/GenBank/DDBJ whole genome shotgun (WGS) entry which is preliminary data.</text>
</comment>
<feature type="transmembrane region" description="Helical" evidence="5">
    <location>
        <begin position="191"/>
        <end position="209"/>
    </location>
</feature>
<feature type="transmembrane region" description="Helical" evidence="5">
    <location>
        <begin position="368"/>
        <end position="389"/>
    </location>
</feature>
<gene>
    <name evidence="7" type="ORF">OBRU01_21704</name>
</gene>
<feature type="transmembrane region" description="Helical" evidence="5">
    <location>
        <begin position="277"/>
        <end position="295"/>
    </location>
</feature>
<dbReference type="AlphaFoldDB" id="A0A0L7KTW1"/>
<proteinExistence type="predicted"/>
<evidence type="ECO:0000256" key="3">
    <source>
        <dbReference type="ARBA" id="ARBA00022989"/>
    </source>
</evidence>
<evidence type="ECO:0000256" key="5">
    <source>
        <dbReference type="SAM" id="Phobius"/>
    </source>
</evidence>
<dbReference type="Gene3D" id="1.20.1250.20">
    <property type="entry name" value="MFS general substrate transporter like domains"/>
    <property type="match status" value="1"/>
</dbReference>
<feature type="domain" description="Major facilitator superfamily (MFS) profile" evidence="6">
    <location>
        <begin position="119"/>
        <end position="564"/>
    </location>
</feature>
<name>A0A0L7KTW1_OPEBR</name>
<feature type="transmembrane region" description="Helical" evidence="5">
    <location>
        <begin position="401"/>
        <end position="422"/>
    </location>
</feature>
<feature type="transmembrane region" description="Helical" evidence="5">
    <location>
        <begin position="429"/>
        <end position="448"/>
    </location>
</feature>
<dbReference type="PANTHER" id="PTHR24064">
    <property type="entry name" value="SOLUTE CARRIER FAMILY 22 MEMBER"/>
    <property type="match status" value="1"/>
</dbReference>
<feature type="transmembrane region" description="Helical" evidence="5">
    <location>
        <begin position="221"/>
        <end position="241"/>
    </location>
</feature>
<feature type="non-terminal residue" evidence="7">
    <location>
        <position position="1"/>
    </location>
</feature>
<dbReference type="PROSITE" id="PS50850">
    <property type="entry name" value="MFS"/>
    <property type="match status" value="1"/>
</dbReference>
<feature type="transmembrane region" description="Helical" evidence="5">
    <location>
        <begin position="248"/>
        <end position="271"/>
    </location>
</feature>
<feature type="transmembrane region" description="Helical" evidence="5">
    <location>
        <begin position="52"/>
        <end position="70"/>
    </location>
</feature>
<feature type="transmembrane region" description="Helical" evidence="5">
    <location>
        <begin position="460"/>
        <end position="489"/>
    </location>
</feature>
<evidence type="ECO:0000259" key="6">
    <source>
        <dbReference type="PROSITE" id="PS50850"/>
    </source>
</evidence>
<protein>
    <submittedName>
        <fullName evidence="7">Organic cation transporter</fullName>
    </submittedName>
</protein>